<sequence length="422" mass="49899">MKMNKKIIVTICAVIIYAILFVYVTKNVAGQSQCGNYFQFCIRFCSADTETFSDDFLLDEFLKSEFGKSFKNLIGFNFNVFRGFPVCGELKYFQLRENSTSPFSPLGNVVMHLRKQYNYKKYCLEKSDDVQHGWKIMICQRDVYFYKIFHFIAISCSVLLFGSIIFVYSYFKELRDFHGKFTIVLMVPLICAYIVIPLAVFDHDEQKLFRGYFGVILPMIYTTTMMMILLWITAMILHSFLTFKNFKQQVLNQYDFSIFVAFVLTFIIFSAFLLVWERISDGNNNFILYLCMLNNLLIFKDSRQHYLYVIYFFIGFIDIILLIITGIKVLIVSRHLTHSEQPKFDTERKWYWITVKLSLIMLVTWKFVFITWEDINYHLLTNFISDFVMIFTAVIISIILLGRKQVKILLFGKYHAMLNVEA</sequence>
<evidence type="ECO:0000313" key="2">
    <source>
        <dbReference type="EMBL" id="CAG9805355.1"/>
    </source>
</evidence>
<organism evidence="2 3">
    <name type="scientific">Chironomus riparius</name>
    <dbReference type="NCBI Taxonomy" id="315576"/>
    <lineage>
        <taxon>Eukaryota</taxon>
        <taxon>Metazoa</taxon>
        <taxon>Ecdysozoa</taxon>
        <taxon>Arthropoda</taxon>
        <taxon>Hexapoda</taxon>
        <taxon>Insecta</taxon>
        <taxon>Pterygota</taxon>
        <taxon>Neoptera</taxon>
        <taxon>Endopterygota</taxon>
        <taxon>Diptera</taxon>
        <taxon>Nematocera</taxon>
        <taxon>Chironomoidea</taxon>
        <taxon>Chironomidae</taxon>
        <taxon>Chironominae</taxon>
        <taxon>Chironomus</taxon>
    </lineage>
</organism>
<protein>
    <submittedName>
        <fullName evidence="2">Uncharacterized protein</fullName>
    </submittedName>
</protein>
<keyword evidence="1" id="KW-1133">Transmembrane helix</keyword>
<reference evidence="2" key="2">
    <citation type="submission" date="2022-10" db="EMBL/GenBank/DDBJ databases">
        <authorList>
            <consortium name="ENA_rothamsted_submissions"/>
            <consortium name="culmorum"/>
            <person name="King R."/>
        </authorList>
    </citation>
    <scope>NUCLEOTIDE SEQUENCE</scope>
</reference>
<evidence type="ECO:0000256" key="1">
    <source>
        <dbReference type="SAM" id="Phobius"/>
    </source>
</evidence>
<keyword evidence="1" id="KW-0812">Transmembrane</keyword>
<keyword evidence="3" id="KW-1185">Reference proteome</keyword>
<feature type="transmembrane region" description="Helical" evidence="1">
    <location>
        <begin position="306"/>
        <end position="330"/>
    </location>
</feature>
<gene>
    <name evidence="2" type="ORF">CHIRRI_LOCUS8227</name>
</gene>
<keyword evidence="1" id="KW-0472">Membrane</keyword>
<feature type="transmembrane region" description="Helical" evidence="1">
    <location>
        <begin position="212"/>
        <end position="237"/>
    </location>
</feature>
<name>A0A9N9RWX7_9DIPT</name>
<evidence type="ECO:0000313" key="3">
    <source>
        <dbReference type="Proteomes" id="UP001153620"/>
    </source>
</evidence>
<reference evidence="2" key="1">
    <citation type="submission" date="2022-01" db="EMBL/GenBank/DDBJ databases">
        <authorList>
            <person name="King R."/>
        </authorList>
    </citation>
    <scope>NUCLEOTIDE SEQUENCE</scope>
</reference>
<dbReference type="PANTHER" id="PTHR47154:SF2">
    <property type="entry name" value="G-PROTEIN COUPLED RECEPTOR MTH-RELATED"/>
    <property type="match status" value="1"/>
</dbReference>
<dbReference type="GO" id="GO:0005886">
    <property type="term" value="C:plasma membrane"/>
    <property type="evidence" value="ECO:0007669"/>
    <property type="project" value="TreeGrafter"/>
</dbReference>
<dbReference type="GO" id="GO:0008528">
    <property type="term" value="F:G protein-coupled peptide receptor activity"/>
    <property type="evidence" value="ECO:0007669"/>
    <property type="project" value="TreeGrafter"/>
</dbReference>
<accession>A0A9N9RWX7</accession>
<feature type="transmembrane region" description="Helical" evidence="1">
    <location>
        <begin position="350"/>
        <end position="372"/>
    </location>
</feature>
<dbReference type="AlphaFoldDB" id="A0A9N9RWX7"/>
<feature type="transmembrane region" description="Helical" evidence="1">
    <location>
        <begin position="378"/>
        <end position="401"/>
    </location>
</feature>
<dbReference type="Proteomes" id="UP001153620">
    <property type="component" value="Chromosome 2"/>
</dbReference>
<dbReference type="PANTHER" id="PTHR47154">
    <property type="entry name" value="G-PROTEIN COUPLED RECEPTOR MTH-RELATED"/>
    <property type="match status" value="1"/>
</dbReference>
<dbReference type="InterPro" id="IPR051384">
    <property type="entry name" value="Mth_GPCR"/>
</dbReference>
<feature type="transmembrane region" description="Helical" evidence="1">
    <location>
        <begin position="7"/>
        <end position="24"/>
    </location>
</feature>
<proteinExistence type="predicted"/>
<dbReference type="Gene3D" id="1.20.1070.10">
    <property type="entry name" value="Rhodopsin 7-helix transmembrane proteins"/>
    <property type="match status" value="1"/>
</dbReference>
<dbReference type="EMBL" id="OU895878">
    <property type="protein sequence ID" value="CAG9805355.1"/>
    <property type="molecule type" value="Genomic_DNA"/>
</dbReference>
<feature type="transmembrane region" description="Helical" evidence="1">
    <location>
        <begin position="258"/>
        <end position="276"/>
    </location>
</feature>
<feature type="transmembrane region" description="Helical" evidence="1">
    <location>
        <begin position="148"/>
        <end position="171"/>
    </location>
</feature>
<feature type="transmembrane region" description="Helical" evidence="1">
    <location>
        <begin position="183"/>
        <end position="200"/>
    </location>
</feature>